<dbReference type="Proteomes" id="UP000242930">
    <property type="component" value="Unassembled WGS sequence"/>
</dbReference>
<name>A0A1H6ZBS6_9PSED</name>
<reference evidence="2" key="1">
    <citation type="submission" date="2016-10" db="EMBL/GenBank/DDBJ databases">
        <authorList>
            <person name="Varghese N."/>
            <person name="Submissions S."/>
        </authorList>
    </citation>
    <scope>NUCLEOTIDE SEQUENCE [LARGE SCALE GENOMIC DNA]</scope>
    <source>
        <strain evidence="2">LMG 25967</strain>
    </source>
</reference>
<gene>
    <name evidence="1" type="ORF">SAMN05216201_109102</name>
</gene>
<evidence type="ECO:0000313" key="2">
    <source>
        <dbReference type="Proteomes" id="UP000242930"/>
    </source>
</evidence>
<dbReference type="OrthoDB" id="6183374at2"/>
<organism evidence="1 2">
    <name type="scientific">Pseudomonas linyingensis</name>
    <dbReference type="NCBI Taxonomy" id="915471"/>
    <lineage>
        <taxon>Bacteria</taxon>
        <taxon>Pseudomonadati</taxon>
        <taxon>Pseudomonadota</taxon>
        <taxon>Gammaproteobacteria</taxon>
        <taxon>Pseudomonadales</taxon>
        <taxon>Pseudomonadaceae</taxon>
        <taxon>Pseudomonas</taxon>
    </lineage>
</organism>
<protein>
    <submittedName>
        <fullName evidence="1">Uncharacterized protein</fullName>
    </submittedName>
</protein>
<dbReference type="STRING" id="915471.SAMN05216201_109102"/>
<evidence type="ECO:0000313" key="1">
    <source>
        <dbReference type="EMBL" id="SEJ47020.1"/>
    </source>
</evidence>
<proteinExistence type="predicted"/>
<sequence length="141" mass="14797">MAFYINPNAAFSGDQGASTVLGQLYRAQWDDWKLRFQPYINQLANLADDPDYAAGQGANAAAAVGTSYTNTALGLQQQRAGLGVSLTPAQQQAEDRKLALGRTADSAGAYNQAKISARDLQDQVLAGGMGLSNMPSTGQQG</sequence>
<dbReference type="EMBL" id="FNZE01000009">
    <property type="protein sequence ID" value="SEJ47020.1"/>
    <property type="molecule type" value="Genomic_DNA"/>
</dbReference>
<dbReference type="RefSeq" id="WP_090311394.1">
    <property type="nucleotide sequence ID" value="NZ_FNZE01000009.1"/>
</dbReference>
<keyword evidence="2" id="KW-1185">Reference proteome</keyword>
<accession>A0A1H6ZBS6</accession>
<dbReference type="AlphaFoldDB" id="A0A1H6ZBS6"/>